<evidence type="ECO:0000256" key="1">
    <source>
        <dbReference type="SAM" id="MobiDB-lite"/>
    </source>
</evidence>
<dbReference type="AlphaFoldDB" id="A0A1Z1WMK2"/>
<dbReference type="EMBL" id="CP021748">
    <property type="protein sequence ID" value="ARX87609.1"/>
    <property type="molecule type" value="Genomic_DNA"/>
</dbReference>
<keyword evidence="3" id="KW-1185">Reference proteome</keyword>
<reference evidence="2 3" key="1">
    <citation type="submission" date="2017-05" db="EMBL/GenBank/DDBJ databases">
        <title>Streptomyces alboflavus Genome sequencing and assembly.</title>
        <authorList>
            <person name="Wang Y."/>
            <person name="Du B."/>
            <person name="Ding Y."/>
            <person name="Liu H."/>
            <person name="Hou Q."/>
            <person name="Liu K."/>
            <person name="Wang C."/>
            <person name="Yao L."/>
        </authorList>
    </citation>
    <scope>NUCLEOTIDE SEQUENCE [LARGE SCALE GENOMIC DNA]</scope>
    <source>
        <strain evidence="2 3">MDJK44</strain>
    </source>
</reference>
<protein>
    <submittedName>
        <fullName evidence="2">Uncharacterized protein</fullName>
    </submittedName>
</protein>
<feature type="compositionally biased region" description="Low complexity" evidence="1">
    <location>
        <begin position="67"/>
        <end position="93"/>
    </location>
</feature>
<evidence type="ECO:0000313" key="3">
    <source>
        <dbReference type="Proteomes" id="UP000195880"/>
    </source>
</evidence>
<organism evidence="2 3">
    <name type="scientific">Streptomyces alboflavus</name>
    <dbReference type="NCBI Taxonomy" id="67267"/>
    <lineage>
        <taxon>Bacteria</taxon>
        <taxon>Bacillati</taxon>
        <taxon>Actinomycetota</taxon>
        <taxon>Actinomycetes</taxon>
        <taxon>Kitasatosporales</taxon>
        <taxon>Streptomycetaceae</taxon>
        <taxon>Streptomyces</taxon>
    </lineage>
</organism>
<gene>
    <name evidence="2" type="ORF">SMD44_07090</name>
</gene>
<proteinExistence type="predicted"/>
<name>A0A1Z1WMK2_9ACTN</name>
<feature type="region of interest" description="Disordered" evidence="1">
    <location>
        <begin position="1"/>
        <end position="103"/>
    </location>
</feature>
<dbReference type="Proteomes" id="UP000195880">
    <property type="component" value="Chromosome"/>
</dbReference>
<evidence type="ECO:0000313" key="2">
    <source>
        <dbReference type="EMBL" id="ARX87609.1"/>
    </source>
</evidence>
<accession>A0A1Z1WMK2</accession>
<dbReference type="KEGG" id="salf:SMD44_07090"/>
<sequence length="103" mass="10578">MQQPHRGRRVERAVAERQPAAVPSTTVPGTRSAAIRAMPYAASTPTTRSPGSAARRRVTRPVPQATSSSVPVPGGSSDSTASAAATARGSPPRDASYRTASLP</sequence>